<feature type="transmembrane region" description="Helical" evidence="14">
    <location>
        <begin position="233"/>
        <end position="257"/>
    </location>
</feature>
<gene>
    <name evidence="15" type="ORF">ElyMa_002459300</name>
</gene>
<dbReference type="PANTHER" id="PTHR11616:SF320">
    <property type="entry name" value="SODIUM-DEPENDENT NORADRENALINE TRANSPORTER"/>
    <property type="match status" value="1"/>
</dbReference>
<feature type="transmembrane region" description="Helical" evidence="14">
    <location>
        <begin position="77"/>
        <end position="94"/>
    </location>
</feature>
<dbReference type="GO" id="GO:0046872">
    <property type="term" value="F:metal ion binding"/>
    <property type="evidence" value="ECO:0007669"/>
    <property type="project" value="UniProtKB-KW"/>
</dbReference>
<evidence type="ECO:0000256" key="1">
    <source>
        <dbReference type="ARBA" id="ARBA00004651"/>
    </source>
</evidence>
<keyword evidence="12" id="KW-0325">Glycoprotein</keyword>
<keyword evidence="5 13" id="KW-0479">Metal-binding</keyword>
<evidence type="ECO:0000256" key="5">
    <source>
        <dbReference type="ARBA" id="ARBA00022723"/>
    </source>
</evidence>
<feature type="transmembrane region" description="Helical" evidence="14">
    <location>
        <begin position="288"/>
        <end position="313"/>
    </location>
</feature>
<evidence type="ECO:0000256" key="8">
    <source>
        <dbReference type="ARBA" id="ARBA00022989"/>
    </source>
</evidence>
<dbReference type="GO" id="GO:0051583">
    <property type="term" value="P:dopamine uptake involved in synaptic transmission"/>
    <property type="evidence" value="ECO:0007669"/>
    <property type="project" value="TreeGrafter"/>
</dbReference>
<dbReference type="PROSITE" id="PS50267">
    <property type="entry name" value="NA_NEUROTRAN_SYMP_3"/>
    <property type="match status" value="1"/>
</dbReference>
<dbReference type="GO" id="GO:0015874">
    <property type="term" value="P:norepinephrine transport"/>
    <property type="evidence" value="ECO:0007669"/>
    <property type="project" value="TreeGrafter"/>
</dbReference>
<sequence>MSYLLPSGTSSPVVAGAGAGISYNVPAMSLNMTPINSTNLTTEAAGNAKVSSSALEYFELGMLGLHNSSGFMDLGELRWELVACLGGVFVICYFSMWKGILVSGKVVWFTALFPYVVLFILMIRGATLPGAADGVKYYLTPNFTRLASSQVWVDAANQVFFSLGPGFGVLLAFASYNPIHNNVYRDALMTSVINCSTSFFSGFIIFMILGYMAQRTGQPIEEVATEGPGLVFIVYPEAISALPGATFWALIFFLMLLTLGLDSSFGGSEAIITALSDEFPILRRHREIFVACLFSLYFLVGLAFVSEGGFYLIRLMESFGAGYSMLFAVLFETLAVSWCYGE</sequence>
<evidence type="ECO:0000256" key="2">
    <source>
        <dbReference type="ARBA" id="ARBA00022448"/>
    </source>
</evidence>
<keyword evidence="3" id="KW-1003">Cell membrane</keyword>
<evidence type="ECO:0000256" key="10">
    <source>
        <dbReference type="ARBA" id="ARBA00023136"/>
    </source>
</evidence>
<feature type="binding site" evidence="13">
    <location>
        <position position="262"/>
    </location>
    <ligand>
        <name>Na(+)</name>
        <dbReference type="ChEBI" id="CHEBI:29101"/>
        <label>1</label>
    </ligand>
</feature>
<organism evidence="15 16">
    <name type="scientific">Elysia marginata</name>
    <dbReference type="NCBI Taxonomy" id="1093978"/>
    <lineage>
        <taxon>Eukaryota</taxon>
        <taxon>Metazoa</taxon>
        <taxon>Spiralia</taxon>
        <taxon>Lophotrochozoa</taxon>
        <taxon>Mollusca</taxon>
        <taxon>Gastropoda</taxon>
        <taxon>Heterobranchia</taxon>
        <taxon>Euthyneura</taxon>
        <taxon>Panpulmonata</taxon>
        <taxon>Sacoglossa</taxon>
        <taxon>Placobranchoidea</taxon>
        <taxon>Plakobranchidae</taxon>
        <taxon>Elysia</taxon>
    </lineage>
</organism>
<feature type="binding site" evidence="13">
    <location>
        <position position="194"/>
    </location>
    <ligand>
        <name>Na(+)</name>
        <dbReference type="ChEBI" id="CHEBI:29101"/>
        <label>1</label>
    </ligand>
</feature>
<dbReference type="GO" id="GO:0005330">
    <property type="term" value="F:dopamine:sodium symporter activity"/>
    <property type="evidence" value="ECO:0007669"/>
    <property type="project" value="TreeGrafter"/>
</dbReference>
<proteinExistence type="predicted"/>
<accession>A0AAV4GN98</accession>
<dbReference type="AlphaFoldDB" id="A0AAV4GN98"/>
<feature type="binding site" evidence="13">
    <location>
        <position position="259"/>
    </location>
    <ligand>
        <name>Na(+)</name>
        <dbReference type="ChEBI" id="CHEBI:29101"/>
        <label>1</label>
    </ligand>
</feature>
<feature type="transmembrane region" description="Helical" evidence="14">
    <location>
        <begin position="159"/>
        <end position="179"/>
    </location>
</feature>
<keyword evidence="6" id="KW-0532">Neurotransmitter transport</keyword>
<keyword evidence="11" id="KW-1015">Disulfide bond</keyword>
<evidence type="ECO:0000256" key="14">
    <source>
        <dbReference type="SAM" id="Phobius"/>
    </source>
</evidence>
<comment type="caution">
    <text evidence="15">The sequence shown here is derived from an EMBL/GenBank/DDBJ whole genome shotgun (WGS) entry which is preliminary data.</text>
</comment>
<feature type="binding site" evidence="13">
    <location>
        <position position="162"/>
    </location>
    <ligand>
        <name>Na(+)</name>
        <dbReference type="ChEBI" id="CHEBI:29101"/>
        <label>1</label>
    </ligand>
</feature>
<evidence type="ECO:0000313" key="15">
    <source>
        <dbReference type="EMBL" id="GFR86121.1"/>
    </source>
</evidence>
<evidence type="ECO:0000256" key="11">
    <source>
        <dbReference type="ARBA" id="ARBA00023157"/>
    </source>
</evidence>
<keyword evidence="8 14" id="KW-1133">Transmembrane helix</keyword>
<keyword evidence="16" id="KW-1185">Reference proteome</keyword>
<dbReference type="Proteomes" id="UP000762676">
    <property type="component" value="Unassembled WGS sequence"/>
</dbReference>
<name>A0AAV4GN98_9GAST</name>
<protein>
    <submittedName>
        <fullName evidence="15">Sodium-dependent dopamine transporter</fullName>
    </submittedName>
</protein>
<dbReference type="GO" id="GO:0030424">
    <property type="term" value="C:axon"/>
    <property type="evidence" value="ECO:0007669"/>
    <property type="project" value="TreeGrafter"/>
</dbReference>
<reference evidence="15 16" key="1">
    <citation type="journal article" date="2021" name="Elife">
        <title>Chloroplast acquisition without the gene transfer in kleptoplastic sea slugs, Plakobranchus ocellatus.</title>
        <authorList>
            <person name="Maeda T."/>
            <person name="Takahashi S."/>
            <person name="Yoshida T."/>
            <person name="Shimamura S."/>
            <person name="Takaki Y."/>
            <person name="Nagai Y."/>
            <person name="Toyoda A."/>
            <person name="Suzuki Y."/>
            <person name="Arimoto A."/>
            <person name="Ishii H."/>
            <person name="Satoh N."/>
            <person name="Nishiyama T."/>
            <person name="Hasebe M."/>
            <person name="Maruyama T."/>
            <person name="Minagawa J."/>
            <person name="Obokata J."/>
            <person name="Shigenobu S."/>
        </authorList>
    </citation>
    <scope>NUCLEOTIDE SEQUENCE [LARGE SCALE GENOMIC DNA]</scope>
</reference>
<dbReference type="InterPro" id="IPR000175">
    <property type="entry name" value="Na/ntran_symport"/>
</dbReference>
<feature type="transmembrane region" description="Helical" evidence="14">
    <location>
        <begin position="191"/>
        <end position="213"/>
    </location>
</feature>
<keyword evidence="10 14" id="KW-0472">Membrane</keyword>
<feature type="transmembrane region" description="Helical" evidence="14">
    <location>
        <begin position="319"/>
        <end position="340"/>
    </location>
</feature>
<dbReference type="PRINTS" id="PR00176">
    <property type="entry name" value="NANEUSMPORT"/>
</dbReference>
<evidence type="ECO:0000313" key="16">
    <source>
        <dbReference type="Proteomes" id="UP000762676"/>
    </source>
</evidence>
<evidence type="ECO:0000256" key="7">
    <source>
        <dbReference type="ARBA" id="ARBA00022847"/>
    </source>
</evidence>
<keyword evidence="7" id="KW-0769">Symport</keyword>
<evidence type="ECO:0000256" key="6">
    <source>
        <dbReference type="ARBA" id="ARBA00022775"/>
    </source>
</evidence>
<dbReference type="PANTHER" id="PTHR11616">
    <property type="entry name" value="SODIUM/CHLORIDE DEPENDENT TRANSPORTER"/>
    <property type="match status" value="1"/>
</dbReference>
<dbReference type="InterPro" id="IPR037272">
    <property type="entry name" value="SNS_sf"/>
</dbReference>
<keyword evidence="2" id="KW-0813">Transport</keyword>
<keyword evidence="9 13" id="KW-0915">Sodium</keyword>
<feature type="binding site" evidence="13">
    <location>
        <position position="263"/>
    </location>
    <ligand>
        <name>Na(+)</name>
        <dbReference type="ChEBI" id="CHEBI:29101"/>
        <label>1</label>
    </ligand>
</feature>
<dbReference type="GO" id="GO:0006865">
    <property type="term" value="P:amino acid transport"/>
    <property type="evidence" value="ECO:0007669"/>
    <property type="project" value="TreeGrafter"/>
</dbReference>
<dbReference type="GO" id="GO:0032809">
    <property type="term" value="C:neuronal cell body membrane"/>
    <property type="evidence" value="ECO:0007669"/>
    <property type="project" value="TreeGrafter"/>
</dbReference>
<dbReference type="GO" id="GO:0042734">
    <property type="term" value="C:presynaptic membrane"/>
    <property type="evidence" value="ECO:0007669"/>
    <property type="project" value="TreeGrafter"/>
</dbReference>
<dbReference type="EMBL" id="BMAT01005044">
    <property type="protein sequence ID" value="GFR86121.1"/>
    <property type="molecule type" value="Genomic_DNA"/>
</dbReference>
<keyword evidence="4 14" id="KW-0812">Transmembrane</keyword>
<feature type="transmembrane region" description="Helical" evidence="14">
    <location>
        <begin position="106"/>
        <end position="126"/>
    </location>
</feature>
<evidence type="ECO:0000256" key="13">
    <source>
        <dbReference type="PIRSR" id="PIRSR600175-1"/>
    </source>
</evidence>
<dbReference type="Pfam" id="PF00209">
    <property type="entry name" value="SNF"/>
    <property type="match status" value="1"/>
</dbReference>
<comment type="subcellular location">
    <subcellularLocation>
        <location evidence="1">Cell membrane</location>
        <topology evidence="1">Multi-pass membrane protein</topology>
    </subcellularLocation>
</comment>
<dbReference type="SUPFAM" id="SSF161070">
    <property type="entry name" value="SNF-like"/>
    <property type="match status" value="1"/>
</dbReference>
<evidence type="ECO:0000256" key="4">
    <source>
        <dbReference type="ARBA" id="ARBA00022692"/>
    </source>
</evidence>
<evidence type="ECO:0000256" key="12">
    <source>
        <dbReference type="ARBA" id="ARBA00023180"/>
    </source>
</evidence>
<evidence type="ECO:0000256" key="9">
    <source>
        <dbReference type="ARBA" id="ARBA00023053"/>
    </source>
</evidence>
<evidence type="ECO:0000256" key="3">
    <source>
        <dbReference type="ARBA" id="ARBA00022475"/>
    </source>
</evidence>